<accession>A0ABU9YBT5</accession>
<keyword evidence="3" id="KW-0804">Transcription</keyword>
<evidence type="ECO:0000259" key="4">
    <source>
        <dbReference type="PROSITE" id="PS50956"/>
    </source>
</evidence>
<dbReference type="InterPro" id="IPR019888">
    <property type="entry name" value="Tscrpt_reg_AsnC-like"/>
</dbReference>
<dbReference type="InterPro" id="IPR019885">
    <property type="entry name" value="Tscrpt_reg_HTH_AsnC-type_CS"/>
</dbReference>
<keyword evidence="6" id="KW-1185">Reference proteome</keyword>
<feature type="domain" description="HTH asnC-type" evidence="4">
    <location>
        <begin position="10"/>
        <end position="71"/>
    </location>
</feature>
<dbReference type="Proteomes" id="UP001419910">
    <property type="component" value="Unassembled WGS sequence"/>
</dbReference>
<dbReference type="RefSeq" id="WP_343892184.1">
    <property type="nucleotide sequence ID" value="NZ_BAAAEH010000053.1"/>
</dbReference>
<dbReference type="SUPFAM" id="SSF46785">
    <property type="entry name" value="Winged helix' DNA-binding domain"/>
    <property type="match status" value="1"/>
</dbReference>
<dbReference type="SUPFAM" id="SSF54909">
    <property type="entry name" value="Dimeric alpha+beta barrel"/>
    <property type="match status" value="1"/>
</dbReference>
<evidence type="ECO:0000256" key="2">
    <source>
        <dbReference type="ARBA" id="ARBA00023125"/>
    </source>
</evidence>
<reference evidence="5 6" key="1">
    <citation type="submission" date="2024-05" db="EMBL/GenBank/DDBJ databases">
        <authorList>
            <person name="Liu Q."/>
            <person name="Xin Y.-H."/>
        </authorList>
    </citation>
    <scope>NUCLEOTIDE SEQUENCE [LARGE SCALE GENOMIC DNA]</scope>
    <source>
        <strain evidence="5 6">CGMCC 1.10181</strain>
    </source>
</reference>
<dbReference type="InterPro" id="IPR011991">
    <property type="entry name" value="ArsR-like_HTH"/>
</dbReference>
<dbReference type="Pfam" id="PF01037">
    <property type="entry name" value="AsnC_trans_reg"/>
    <property type="match status" value="1"/>
</dbReference>
<evidence type="ECO:0000256" key="3">
    <source>
        <dbReference type="ARBA" id="ARBA00023163"/>
    </source>
</evidence>
<dbReference type="PANTHER" id="PTHR30154:SF34">
    <property type="entry name" value="TRANSCRIPTIONAL REGULATOR AZLB"/>
    <property type="match status" value="1"/>
</dbReference>
<dbReference type="PROSITE" id="PS00519">
    <property type="entry name" value="HTH_ASNC_1"/>
    <property type="match status" value="1"/>
</dbReference>
<organism evidence="5 6">
    <name type="scientific">Sphingomonas oligophenolica</name>
    <dbReference type="NCBI Taxonomy" id="301154"/>
    <lineage>
        <taxon>Bacteria</taxon>
        <taxon>Pseudomonadati</taxon>
        <taxon>Pseudomonadota</taxon>
        <taxon>Alphaproteobacteria</taxon>
        <taxon>Sphingomonadales</taxon>
        <taxon>Sphingomonadaceae</taxon>
        <taxon>Sphingomonas</taxon>
    </lineage>
</organism>
<dbReference type="Gene3D" id="1.10.10.10">
    <property type="entry name" value="Winged helix-like DNA-binding domain superfamily/Winged helix DNA-binding domain"/>
    <property type="match status" value="1"/>
</dbReference>
<dbReference type="PROSITE" id="PS50956">
    <property type="entry name" value="HTH_ASNC_2"/>
    <property type="match status" value="1"/>
</dbReference>
<dbReference type="InterPro" id="IPR036388">
    <property type="entry name" value="WH-like_DNA-bd_sf"/>
</dbReference>
<dbReference type="CDD" id="cd00090">
    <property type="entry name" value="HTH_ARSR"/>
    <property type="match status" value="1"/>
</dbReference>
<evidence type="ECO:0000256" key="1">
    <source>
        <dbReference type="ARBA" id="ARBA00023015"/>
    </source>
</evidence>
<dbReference type="PANTHER" id="PTHR30154">
    <property type="entry name" value="LEUCINE-RESPONSIVE REGULATORY PROTEIN"/>
    <property type="match status" value="1"/>
</dbReference>
<dbReference type="EMBL" id="JBDIME010000042">
    <property type="protein sequence ID" value="MEN2793272.1"/>
    <property type="molecule type" value="Genomic_DNA"/>
</dbReference>
<evidence type="ECO:0000313" key="6">
    <source>
        <dbReference type="Proteomes" id="UP001419910"/>
    </source>
</evidence>
<dbReference type="InterPro" id="IPR019887">
    <property type="entry name" value="Tscrpt_reg_AsnC/Lrp_C"/>
</dbReference>
<gene>
    <name evidence="5" type="ORF">ABC974_26850</name>
</gene>
<proteinExistence type="predicted"/>
<protein>
    <submittedName>
        <fullName evidence="5">Lrp/AsnC family transcriptional regulator</fullName>
    </submittedName>
</protein>
<dbReference type="Gene3D" id="3.30.70.920">
    <property type="match status" value="1"/>
</dbReference>
<dbReference type="InterPro" id="IPR011008">
    <property type="entry name" value="Dimeric_a/b-barrel"/>
</dbReference>
<dbReference type="SMART" id="SM00344">
    <property type="entry name" value="HTH_ASNC"/>
    <property type="match status" value="1"/>
</dbReference>
<evidence type="ECO:0000313" key="5">
    <source>
        <dbReference type="EMBL" id="MEN2793272.1"/>
    </source>
</evidence>
<dbReference type="InterPro" id="IPR036390">
    <property type="entry name" value="WH_DNA-bd_sf"/>
</dbReference>
<dbReference type="PRINTS" id="PR00033">
    <property type="entry name" value="HTHASNC"/>
</dbReference>
<sequence>MDDFDQARRLDALDRRILRAVQHQGDLSQAELAEKVATSPASCWRRLKALEADGILRKTVRLVDPVKVGKGLDVICQVRMKSHAVDARGQFEKFALSHDKVMECYSMSGEWDYLVRVIVHDVREYEEFLMRELLAQDSVATSASHFALKRVKSTTEIPV</sequence>
<comment type="caution">
    <text evidence="5">The sequence shown here is derived from an EMBL/GenBank/DDBJ whole genome shotgun (WGS) entry which is preliminary data.</text>
</comment>
<dbReference type="InterPro" id="IPR000485">
    <property type="entry name" value="AsnC-type_HTH_dom"/>
</dbReference>
<name>A0ABU9YBT5_9SPHN</name>
<keyword evidence="2" id="KW-0238">DNA-binding</keyword>
<keyword evidence="1" id="KW-0805">Transcription regulation</keyword>
<dbReference type="Pfam" id="PF13412">
    <property type="entry name" value="HTH_24"/>
    <property type="match status" value="1"/>
</dbReference>